<gene>
    <name evidence="1" type="ORF">J2S77_002726</name>
</gene>
<accession>A0ABT9VIC7</accession>
<dbReference type="Gene3D" id="1.10.287.1100">
    <property type="entry name" value="Sporulation inhibitor A"/>
    <property type="match status" value="1"/>
</dbReference>
<sequence length="53" mass="6294">MFQLDDHALIRAYKGAKIAKAEQEFINLLEKELRYRKFNPVDITIDETQPQED</sequence>
<dbReference type="InterPro" id="IPR036916">
    <property type="entry name" value="Sda_sf"/>
</dbReference>
<protein>
    <recommendedName>
        <fullName evidence="3">Sporulation histidine kinase inhibitor Sda</fullName>
    </recommendedName>
</protein>
<dbReference type="Proteomes" id="UP001224359">
    <property type="component" value="Unassembled WGS sequence"/>
</dbReference>
<reference evidence="1 2" key="1">
    <citation type="submission" date="2023-07" db="EMBL/GenBank/DDBJ databases">
        <title>Genomic Encyclopedia of Type Strains, Phase IV (KMG-IV): sequencing the most valuable type-strain genomes for metagenomic binning, comparative biology and taxonomic classification.</title>
        <authorList>
            <person name="Goeker M."/>
        </authorList>
    </citation>
    <scope>NUCLEOTIDE SEQUENCE [LARGE SCALE GENOMIC DNA]</scope>
    <source>
        <strain evidence="1 2">DSM 16460</strain>
    </source>
</reference>
<dbReference type="EMBL" id="JAUSTQ010000017">
    <property type="protein sequence ID" value="MDQ0160719.1"/>
    <property type="molecule type" value="Genomic_DNA"/>
</dbReference>
<dbReference type="Pfam" id="PF08970">
    <property type="entry name" value="Sda"/>
    <property type="match status" value="1"/>
</dbReference>
<proteinExistence type="predicted"/>
<dbReference type="InterPro" id="IPR015064">
    <property type="entry name" value="Sda"/>
</dbReference>
<organism evidence="1 2">
    <name type="scientific">Alkalibacillus salilacus</name>
    <dbReference type="NCBI Taxonomy" id="284582"/>
    <lineage>
        <taxon>Bacteria</taxon>
        <taxon>Bacillati</taxon>
        <taxon>Bacillota</taxon>
        <taxon>Bacilli</taxon>
        <taxon>Bacillales</taxon>
        <taxon>Bacillaceae</taxon>
        <taxon>Alkalibacillus</taxon>
    </lineage>
</organism>
<keyword evidence="2" id="KW-1185">Reference proteome</keyword>
<evidence type="ECO:0008006" key="3">
    <source>
        <dbReference type="Google" id="ProtNLM"/>
    </source>
</evidence>
<evidence type="ECO:0000313" key="2">
    <source>
        <dbReference type="Proteomes" id="UP001224359"/>
    </source>
</evidence>
<name>A0ABT9VIC7_9BACI</name>
<comment type="caution">
    <text evidence="1">The sequence shown here is derived from an EMBL/GenBank/DDBJ whole genome shotgun (WGS) entry which is preliminary data.</text>
</comment>
<evidence type="ECO:0000313" key="1">
    <source>
        <dbReference type="EMBL" id="MDQ0160719.1"/>
    </source>
</evidence>
<dbReference type="RefSeq" id="WP_306978168.1">
    <property type="nucleotide sequence ID" value="NZ_JAUSTQ010000017.1"/>
</dbReference>
<dbReference type="SUPFAM" id="SSF100985">
    <property type="entry name" value="Sporulation inhibitor Sda"/>
    <property type="match status" value="1"/>
</dbReference>